<comment type="caution">
    <text evidence="4">The sequence shown here is derived from an EMBL/GenBank/DDBJ whole genome shotgun (WGS) entry which is preliminary data.</text>
</comment>
<evidence type="ECO:0000313" key="4">
    <source>
        <dbReference type="EMBL" id="CAL5225805.1"/>
    </source>
</evidence>
<dbReference type="EMBL" id="CAXHTA020000015">
    <property type="protein sequence ID" value="CAL5225805.1"/>
    <property type="molecule type" value="Genomic_DNA"/>
</dbReference>
<feature type="chain" id="PRO_5045117572" evidence="3">
    <location>
        <begin position="25"/>
        <end position="790"/>
    </location>
</feature>
<protein>
    <submittedName>
        <fullName evidence="4">G8582 protein</fullName>
    </submittedName>
</protein>
<keyword evidence="5" id="KW-1185">Reference proteome</keyword>
<reference evidence="4 5" key="1">
    <citation type="submission" date="2024-06" db="EMBL/GenBank/DDBJ databases">
        <authorList>
            <person name="Kraege A."/>
            <person name="Thomma B."/>
        </authorList>
    </citation>
    <scope>NUCLEOTIDE SEQUENCE [LARGE SCALE GENOMIC DNA]</scope>
</reference>
<dbReference type="PROSITE" id="PS51257">
    <property type="entry name" value="PROKAR_LIPOPROTEIN"/>
    <property type="match status" value="1"/>
</dbReference>
<evidence type="ECO:0000313" key="5">
    <source>
        <dbReference type="Proteomes" id="UP001497392"/>
    </source>
</evidence>
<evidence type="ECO:0000256" key="3">
    <source>
        <dbReference type="SAM" id="SignalP"/>
    </source>
</evidence>
<gene>
    <name evidence="4" type="primary">g8582</name>
    <name evidence="4" type="ORF">VP750_LOCUS7711</name>
</gene>
<evidence type="ECO:0000256" key="2">
    <source>
        <dbReference type="SAM" id="Phobius"/>
    </source>
</evidence>
<feature type="region of interest" description="Disordered" evidence="1">
    <location>
        <begin position="354"/>
        <end position="382"/>
    </location>
</feature>
<feature type="region of interest" description="Disordered" evidence="1">
    <location>
        <begin position="748"/>
        <end position="790"/>
    </location>
</feature>
<keyword evidence="2" id="KW-1133">Transmembrane helix</keyword>
<keyword evidence="3" id="KW-0732">Signal</keyword>
<name>A0ABP1G340_9CHLO</name>
<sequence length="790" mass="83015">MARGASREALRTFTLLFVAGLACGQVEVYNGAGLGNAASQPVLLSGQQPISLEQQQQPVIFQQQQQPLRHHSYSAENPLESFLQQQESALRHHSYESQDPFASMQHQHHHSFQAEDPLTSLQQPTGSFSLQQQPTVSLQQLQQPVSAISALQQQPSLGVPALQGSASPLVNQAVSLPLQQVPVLAARPSALTVLPIQPSASLMTEPSAQLQQQPEDVLEEEAAMAASAAMAETVMQSLGQALTQPAPRSARAGLQRQHTADSEGGGILEELAKLVESALFPEGLAPALAPEPAALPAVAGMPSIGLPQSLASKQKHSSQEPDITVVKVEQSLANPNIERVQVVSLKKKPQSEGSSFQAQAAAPQVHPHLTSAAMRAQAQAAQPLPTAKNFQAVQKGAGHMQEQGYEAVPLVGQSFKEMKHKKAGQAEQRSFEAEVAKELYRLSNAPASEYEEIDAPDLAPAAGEKPMQAPAYKQAAAPVQAPQSAPMTKALQSNAIKAHTVPGVSFISNRNARRALRATSSGTHPAVIWQSHLLDVSPQQWNNLKSSYVSGIAQGANVGKDQVIILGVTMGSSVTVNTQIIYYNDDSSAAGELKNALADQQSSPVYIPNFGNVQVTGVTQANVPIATPSPPPAPAAAATSYVAYTPASFSTPGPSAGVAAAPGQQTASGQQAVTPIMQTTTQDSSTDSSVAPVIRSQQVYKNNGLPVGAAVGVPLGAVALAAGLLYLAHLNRKRTARLIQEYTEPMIRKDADLSTPGSLASQAAPPPRRNTPSPKVSPTKVSPRPSPSKV</sequence>
<feature type="signal peptide" evidence="3">
    <location>
        <begin position="1"/>
        <end position="24"/>
    </location>
</feature>
<evidence type="ECO:0000256" key="1">
    <source>
        <dbReference type="SAM" id="MobiDB-lite"/>
    </source>
</evidence>
<keyword evidence="2" id="KW-0472">Membrane</keyword>
<organism evidence="4 5">
    <name type="scientific">Coccomyxa viridis</name>
    <dbReference type="NCBI Taxonomy" id="1274662"/>
    <lineage>
        <taxon>Eukaryota</taxon>
        <taxon>Viridiplantae</taxon>
        <taxon>Chlorophyta</taxon>
        <taxon>core chlorophytes</taxon>
        <taxon>Trebouxiophyceae</taxon>
        <taxon>Trebouxiophyceae incertae sedis</taxon>
        <taxon>Coccomyxaceae</taxon>
        <taxon>Coccomyxa</taxon>
    </lineage>
</organism>
<feature type="region of interest" description="Disordered" evidence="1">
    <location>
        <begin position="243"/>
        <end position="264"/>
    </location>
</feature>
<keyword evidence="2" id="KW-0812">Transmembrane</keyword>
<feature type="compositionally biased region" description="Low complexity" evidence="1">
    <location>
        <begin position="771"/>
        <end position="790"/>
    </location>
</feature>
<feature type="transmembrane region" description="Helical" evidence="2">
    <location>
        <begin position="705"/>
        <end position="728"/>
    </location>
</feature>
<accession>A0ABP1G340</accession>
<feature type="compositionally biased region" description="Low complexity" evidence="1">
    <location>
        <begin position="372"/>
        <end position="382"/>
    </location>
</feature>
<proteinExistence type="predicted"/>
<dbReference type="Proteomes" id="UP001497392">
    <property type="component" value="Unassembled WGS sequence"/>
</dbReference>